<sequence length="174" mass="19992">MNKIKCAKGCCILNFTNEIHHFKNKNISKNSHRESAGIAIIVDENIDKKILITQSYNNLWGIPKGKKESNETLLECASREVVEESGIKVDVSSLKSCEEIIFIPNYDKKLTIHIFKYFLPFVDYISYSMNNLCLKDLHDDSTGFGWINLKCLNEITKAKTIKLNSLTKYILRKI</sequence>
<dbReference type="Pfam" id="PF00293">
    <property type="entry name" value="NUDIX"/>
    <property type="match status" value="1"/>
</dbReference>
<dbReference type="CDD" id="cd02883">
    <property type="entry name" value="NUDIX_Hydrolase"/>
    <property type="match status" value="1"/>
</dbReference>
<comment type="cofactor">
    <cofactor evidence="1">
        <name>Mn(2+)</name>
        <dbReference type="ChEBI" id="CHEBI:29035"/>
    </cofactor>
</comment>
<dbReference type="InterPro" id="IPR020084">
    <property type="entry name" value="NUDIX_hydrolase_CS"/>
</dbReference>
<dbReference type="PANTHER" id="PTHR21340">
    <property type="entry name" value="DIADENOSINE 5,5-P1,P4-TETRAPHOSPHATE PYROPHOSPHOHYDROLASE MUTT"/>
    <property type="match status" value="1"/>
</dbReference>
<keyword evidence="3" id="KW-0378">Hydrolase</keyword>
<evidence type="ECO:0000256" key="4">
    <source>
        <dbReference type="ARBA" id="ARBA00022842"/>
    </source>
</evidence>
<dbReference type="SUPFAM" id="SSF55811">
    <property type="entry name" value="Nudix"/>
    <property type="match status" value="1"/>
</dbReference>
<dbReference type="GO" id="GO:0006167">
    <property type="term" value="P:AMP biosynthetic process"/>
    <property type="evidence" value="ECO:0007669"/>
    <property type="project" value="TreeGrafter"/>
</dbReference>
<keyword evidence="4" id="KW-0460">Magnesium</keyword>
<reference evidence="7" key="1">
    <citation type="journal article" date="2019" name="Viruses">
        <title>Detection and Characterization of Invertebrate Iridoviruses Found in Reptiles and Prey Insects in Europe over the Past Two Decades.</title>
        <authorList>
            <person name="Papp T."/>
            <person name="Marschang R.E."/>
        </authorList>
    </citation>
    <scope>NUCLEOTIDE SEQUENCE</scope>
    <source>
        <strain evidence="7">Liz-CrIV</strain>
    </source>
</reference>
<dbReference type="GO" id="GO:0004081">
    <property type="term" value="F:bis(5'-nucleosyl)-tetraphosphatase (asymmetrical) activity"/>
    <property type="evidence" value="ECO:0007669"/>
    <property type="project" value="TreeGrafter"/>
</dbReference>
<dbReference type="GO" id="GO:0006754">
    <property type="term" value="P:ATP biosynthetic process"/>
    <property type="evidence" value="ECO:0007669"/>
    <property type="project" value="TreeGrafter"/>
</dbReference>
<organism evidence="7">
    <name type="scientific">Iridovirus Liz-CrIV</name>
    <dbReference type="NCBI Taxonomy" id="2594309"/>
    <lineage>
        <taxon>Viruses</taxon>
        <taxon>Varidnaviria</taxon>
        <taxon>Bamfordvirae</taxon>
        <taxon>Nucleocytoviricota</taxon>
        <taxon>Megaviricetes</taxon>
        <taxon>Pimascovirales</taxon>
        <taxon>Pimascovirales incertae sedis</taxon>
        <taxon>Iridoviridae</taxon>
    </lineage>
</organism>
<dbReference type="PROSITE" id="PS00893">
    <property type="entry name" value="NUDIX_BOX"/>
    <property type="match status" value="1"/>
</dbReference>
<dbReference type="InterPro" id="IPR015797">
    <property type="entry name" value="NUDIX_hydrolase-like_dom_sf"/>
</dbReference>
<dbReference type="PANTHER" id="PTHR21340:SF0">
    <property type="entry name" value="BIS(5'-NUCLEOSYL)-TETRAPHOSPHATASE [ASYMMETRICAL]"/>
    <property type="match status" value="1"/>
</dbReference>
<keyword evidence="5" id="KW-0464">Manganese</keyword>
<comment type="cofactor">
    <cofactor evidence="2">
        <name>Mg(2+)</name>
        <dbReference type="ChEBI" id="CHEBI:18420"/>
    </cofactor>
</comment>
<evidence type="ECO:0000256" key="2">
    <source>
        <dbReference type="ARBA" id="ARBA00001946"/>
    </source>
</evidence>
<dbReference type="EMBL" id="MN081869">
    <property type="protein sequence ID" value="QEA08344.1"/>
    <property type="molecule type" value="Genomic_DNA"/>
</dbReference>
<dbReference type="InterPro" id="IPR051325">
    <property type="entry name" value="Nudix_hydrolase_domain"/>
</dbReference>
<protein>
    <recommendedName>
        <fullName evidence="6">Nudix hydrolase domain-containing protein</fullName>
    </recommendedName>
</protein>
<feature type="domain" description="Nudix hydrolase" evidence="6">
    <location>
        <begin position="31"/>
        <end position="169"/>
    </location>
</feature>
<evidence type="ECO:0000256" key="3">
    <source>
        <dbReference type="ARBA" id="ARBA00022801"/>
    </source>
</evidence>
<dbReference type="InterPro" id="IPR000086">
    <property type="entry name" value="NUDIX_hydrolase_dom"/>
</dbReference>
<evidence type="ECO:0000256" key="1">
    <source>
        <dbReference type="ARBA" id="ARBA00001936"/>
    </source>
</evidence>
<accession>A0A5B8RL11</accession>
<dbReference type="Gene3D" id="3.90.79.10">
    <property type="entry name" value="Nucleoside Triphosphate Pyrophosphohydrolase"/>
    <property type="match status" value="1"/>
</dbReference>
<proteinExistence type="predicted"/>
<evidence type="ECO:0000259" key="6">
    <source>
        <dbReference type="PROSITE" id="PS51462"/>
    </source>
</evidence>
<name>A0A5B8RL11_9VIRU</name>
<evidence type="ECO:0000256" key="5">
    <source>
        <dbReference type="ARBA" id="ARBA00023211"/>
    </source>
</evidence>
<evidence type="ECO:0000313" key="7">
    <source>
        <dbReference type="EMBL" id="QEA08344.1"/>
    </source>
</evidence>
<dbReference type="PROSITE" id="PS51462">
    <property type="entry name" value="NUDIX"/>
    <property type="match status" value="1"/>
</dbReference>